<reference evidence="2 3" key="1">
    <citation type="submission" date="2010-12" db="EMBL/GenBank/DDBJ databases">
        <title>Complete sequence of Ethanoligenens harbinense YUAN-3.</title>
        <authorList>
            <person name="Lucas S."/>
            <person name="Copeland A."/>
            <person name="Lapidus A."/>
            <person name="Cheng J.-F."/>
            <person name="Bruce D."/>
            <person name="Goodwin L."/>
            <person name="Pitluck S."/>
            <person name="Chertkov O."/>
            <person name="Misra M."/>
            <person name="Detter J.C."/>
            <person name="Han C."/>
            <person name="Tapia R."/>
            <person name="Land M."/>
            <person name="Hauser L."/>
            <person name="Jeffries C."/>
            <person name="Kyrpides N."/>
            <person name="Ivanova N."/>
            <person name="Mikhailova N."/>
            <person name="Wang A."/>
            <person name="Mouttaki H."/>
            <person name="He Z."/>
            <person name="Zhou J."/>
            <person name="Hemme C.L."/>
            <person name="Woyke T."/>
        </authorList>
    </citation>
    <scope>NUCLEOTIDE SEQUENCE [LARGE SCALE GENOMIC DNA]</scope>
    <source>
        <strain evidence="3">DSM 18485 / JCM 12961 / CGMCC 1.5033 / YUAN-3</strain>
    </source>
</reference>
<dbReference type="InterPro" id="IPR053205">
    <property type="entry name" value="GHMP_kinase_L-arabinokinase"/>
</dbReference>
<dbReference type="eggNOG" id="COG0707">
    <property type="taxonomic scope" value="Bacteria"/>
</dbReference>
<dbReference type="InterPro" id="IPR007235">
    <property type="entry name" value="Glyco_trans_28_C"/>
</dbReference>
<accession>E6U4X7</accession>
<dbReference type="Gene3D" id="3.40.50.2000">
    <property type="entry name" value="Glycogen Phosphorylase B"/>
    <property type="match status" value="2"/>
</dbReference>
<dbReference type="PANTHER" id="PTHR38134">
    <property type="entry name" value="SLR1395 PROTEIN"/>
    <property type="match status" value="1"/>
</dbReference>
<feature type="domain" description="Glycosyl transferase family 28 C-terminal" evidence="1">
    <location>
        <begin position="243"/>
        <end position="291"/>
    </location>
</feature>
<organism evidence="2 3">
    <name type="scientific">Ethanoligenens harbinense (strain DSM 18485 / JCM 12961 / CGMCC 1.5033 / YUAN-3)</name>
    <dbReference type="NCBI Taxonomy" id="663278"/>
    <lineage>
        <taxon>Bacteria</taxon>
        <taxon>Bacillati</taxon>
        <taxon>Bacillota</taxon>
        <taxon>Clostridia</taxon>
        <taxon>Eubacteriales</taxon>
        <taxon>Oscillospiraceae</taxon>
        <taxon>Ethanoligenens</taxon>
    </lineage>
</organism>
<dbReference type="AlphaFoldDB" id="E6U4X7"/>
<dbReference type="RefSeq" id="WP_013486208.1">
    <property type="nucleotide sequence ID" value="NC_014828.1"/>
</dbReference>
<dbReference type="Pfam" id="PF04101">
    <property type="entry name" value="Glyco_tran_28_C"/>
    <property type="match status" value="1"/>
</dbReference>
<evidence type="ECO:0000313" key="2">
    <source>
        <dbReference type="EMBL" id="ADU27862.1"/>
    </source>
</evidence>
<dbReference type="SUPFAM" id="SSF53756">
    <property type="entry name" value="UDP-Glycosyltransferase/glycogen phosphorylase"/>
    <property type="match status" value="1"/>
</dbReference>
<dbReference type="PANTHER" id="PTHR38134:SF2">
    <property type="entry name" value="GALACTOKINASE"/>
    <property type="match status" value="1"/>
</dbReference>
<evidence type="ECO:0000259" key="1">
    <source>
        <dbReference type="Pfam" id="PF04101"/>
    </source>
</evidence>
<protein>
    <recommendedName>
        <fullName evidence="1">Glycosyl transferase family 28 C-terminal domain-containing protein</fullName>
    </recommendedName>
</protein>
<name>E6U4X7_ETHHY</name>
<dbReference type="STRING" id="663278.Ethha_2357"/>
<evidence type="ECO:0000313" key="3">
    <source>
        <dbReference type="Proteomes" id="UP000001551"/>
    </source>
</evidence>
<dbReference type="EMBL" id="CP002400">
    <property type="protein sequence ID" value="ADU27862.1"/>
    <property type="molecule type" value="Genomic_DNA"/>
</dbReference>
<dbReference type="Proteomes" id="UP000001551">
    <property type="component" value="Chromosome"/>
</dbReference>
<sequence length="353" mass="39786">MKRICFYLSDHGFGHIARNLPIVCRLLERADAHVFLVCGAAHLRFAEQNLTQVEQGRVTLRPLHTDVGWILREGTLLVDAPLLEAAATAFLRKLPERARSEARWLRDNRMDAVVCDMPIWSIEAARQAGVPLLYIGNFTWAELYREYLPETIWQGYAAEYAKIGHALLYALHNTEMLEWVRGPEVSMVARPFHLEVARRIRKGHTRPVVFVSLGMSAAFQEPIDVSGAACDFYTTPGVPLAGGNVIIVPYSVPNSQDYVLAANYVISKAGWGTVAEALLAGKPMALFARDSILEDRTTIRLLENENLAFSIEPDDLKQMDTMLARFSRLDAKQAKKYHDSSEEIAQYIWNLMQ</sequence>
<dbReference type="HOGENOM" id="CLU_044082_0_0_9"/>
<keyword evidence="3" id="KW-1185">Reference proteome</keyword>
<dbReference type="GO" id="GO:0016758">
    <property type="term" value="F:hexosyltransferase activity"/>
    <property type="evidence" value="ECO:0007669"/>
    <property type="project" value="InterPro"/>
</dbReference>
<dbReference type="KEGG" id="eha:Ethha_2357"/>
<proteinExistence type="predicted"/>
<gene>
    <name evidence="2" type="ordered locus">Ethha_2357</name>
</gene>